<dbReference type="AlphaFoldDB" id="A0AA86VX17"/>
<reference evidence="3" key="1">
    <citation type="submission" date="2023-10" db="EMBL/GenBank/DDBJ databases">
        <authorList>
            <person name="Domelevo Entfellner J.-B."/>
        </authorList>
    </citation>
    <scope>NUCLEOTIDE SEQUENCE</scope>
</reference>
<dbReference type="PROSITE" id="PS51257">
    <property type="entry name" value="PROKAR_LIPOPROTEIN"/>
    <property type="match status" value="1"/>
</dbReference>
<accession>A0AA86VX17</accession>
<evidence type="ECO:0000313" key="3">
    <source>
        <dbReference type="EMBL" id="CAJ1935859.1"/>
    </source>
</evidence>
<feature type="domain" description="LRRCT" evidence="2">
    <location>
        <begin position="301"/>
        <end position="314"/>
    </location>
</feature>
<dbReference type="EMBL" id="OY731400">
    <property type="protein sequence ID" value="CAJ1935859.1"/>
    <property type="molecule type" value="Genomic_DNA"/>
</dbReference>
<evidence type="ECO:0000313" key="4">
    <source>
        <dbReference type="Proteomes" id="UP001189624"/>
    </source>
</evidence>
<proteinExistence type="predicted"/>
<organism evidence="3 4">
    <name type="scientific">Sphenostylis stenocarpa</name>
    <dbReference type="NCBI Taxonomy" id="92480"/>
    <lineage>
        <taxon>Eukaryota</taxon>
        <taxon>Viridiplantae</taxon>
        <taxon>Streptophyta</taxon>
        <taxon>Embryophyta</taxon>
        <taxon>Tracheophyta</taxon>
        <taxon>Spermatophyta</taxon>
        <taxon>Magnoliopsida</taxon>
        <taxon>eudicotyledons</taxon>
        <taxon>Gunneridae</taxon>
        <taxon>Pentapetalae</taxon>
        <taxon>rosids</taxon>
        <taxon>fabids</taxon>
        <taxon>Fabales</taxon>
        <taxon>Fabaceae</taxon>
        <taxon>Papilionoideae</taxon>
        <taxon>50 kb inversion clade</taxon>
        <taxon>NPAAA clade</taxon>
        <taxon>indigoferoid/millettioid clade</taxon>
        <taxon>Phaseoleae</taxon>
        <taxon>Sphenostylis</taxon>
    </lineage>
</organism>
<sequence length="419" mass="47350">MRLPIRADPDAAKIWERHRQWTVVVTGWGGCTLIAPSKQHAKERRELAPQKRQRVKNSIIVKLEQLEIRIDRETPITARAPMSLPTPLTSSVRPWIPHEVPPHSLTYILRGLEGPLTRLDPVSINNSEVESMWHLNMTTDKTMVGISLSLPHDIGMICSIGPRDNLDSTEVLLVKLGSFALVKLWVTFALVWVELIITCMPMAEEGHKTSRLNGKQIAVDLTMRWFSPAEVAHKPSTLNGKQKEVDQAVRWFSRAEMAHKRSRLHGKQIAVDPAVRCFSPAEMAHKRSRLHGKQIAVDPAVRCFSPAEMAHKRSRVHGKQIAVDPAVRCFSPAEMAHERSRVHGKQIAVDLRVGRLTLQNWYHTSSTTDPSTSDPSSGSMGPLRRVVIPVYPGFSSNHKTPRYLADFINFSLLWWQIRL</sequence>
<dbReference type="Proteomes" id="UP001189624">
    <property type="component" value="Chromosome 3"/>
</dbReference>
<name>A0AA86VX17_9FABA</name>
<feature type="domain" description="LRRCT" evidence="2">
    <location>
        <begin position="275"/>
        <end position="289"/>
    </location>
</feature>
<evidence type="ECO:0000259" key="2">
    <source>
        <dbReference type="Pfam" id="PF01463"/>
    </source>
</evidence>
<dbReference type="Pfam" id="PF01463">
    <property type="entry name" value="LRRCT"/>
    <property type="match status" value="2"/>
</dbReference>
<dbReference type="Gramene" id="rna-AYBTSS11_LOCUS7154">
    <property type="protein sequence ID" value="CAJ1935859.1"/>
    <property type="gene ID" value="gene-AYBTSS11_LOCUS7154"/>
</dbReference>
<keyword evidence="4" id="KW-1185">Reference proteome</keyword>
<dbReference type="InterPro" id="IPR000483">
    <property type="entry name" value="Cys-rich_flank_reg_C"/>
</dbReference>
<evidence type="ECO:0000256" key="1">
    <source>
        <dbReference type="ARBA" id="ARBA00022614"/>
    </source>
</evidence>
<gene>
    <name evidence="3" type="ORF">AYBTSS11_LOCUS7154</name>
</gene>
<protein>
    <recommendedName>
        <fullName evidence="2">LRRCT domain-containing protein</fullName>
    </recommendedName>
</protein>
<keyword evidence="1" id="KW-0433">Leucine-rich repeat</keyword>